<evidence type="ECO:0000256" key="1">
    <source>
        <dbReference type="ARBA" id="ARBA00004651"/>
    </source>
</evidence>
<keyword evidence="5 7" id="KW-1133">Transmembrane helix</keyword>
<dbReference type="PANTHER" id="PTHR43163:SF6">
    <property type="entry name" value="DIPEPTIDE TRANSPORT SYSTEM PERMEASE PROTEIN DPPB-RELATED"/>
    <property type="match status" value="1"/>
</dbReference>
<evidence type="ECO:0000256" key="6">
    <source>
        <dbReference type="ARBA" id="ARBA00023136"/>
    </source>
</evidence>
<dbReference type="PANTHER" id="PTHR43163">
    <property type="entry name" value="DIPEPTIDE TRANSPORT SYSTEM PERMEASE PROTEIN DPPB-RELATED"/>
    <property type="match status" value="1"/>
</dbReference>
<feature type="transmembrane region" description="Helical" evidence="7">
    <location>
        <begin position="248"/>
        <end position="270"/>
    </location>
</feature>
<evidence type="ECO:0000313" key="9">
    <source>
        <dbReference type="EMBL" id="WRP16246.1"/>
    </source>
</evidence>
<dbReference type="EMBL" id="CP141615">
    <property type="protein sequence ID" value="WRP16246.1"/>
    <property type="molecule type" value="Genomic_DNA"/>
</dbReference>
<organism evidence="9 10">
    <name type="scientific">Carboxydichorda subterranea</name>
    <dbReference type="NCBI Taxonomy" id="3109565"/>
    <lineage>
        <taxon>Bacteria</taxon>
        <taxon>Bacillati</taxon>
        <taxon>Bacillota</taxon>
        <taxon>Limnochordia</taxon>
        <taxon>Limnochordales</taxon>
        <taxon>Geochordaceae</taxon>
        <taxon>Carboxydichorda</taxon>
    </lineage>
</organism>
<evidence type="ECO:0000256" key="7">
    <source>
        <dbReference type="RuleBase" id="RU363032"/>
    </source>
</evidence>
<dbReference type="InterPro" id="IPR000515">
    <property type="entry name" value="MetI-like"/>
</dbReference>
<evidence type="ECO:0000256" key="5">
    <source>
        <dbReference type="ARBA" id="ARBA00022989"/>
    </source>
</evidence>
<feature type="transmembrane region" description="Helical" evidence="7">
    <location>
        <begin position="135"/>
        <end position="158"/>
    </location>
</feature>
<comment type="similarity">
    <text evidence="7">Belongs to the binding-protein-dependent transport system permease family.</text>
</comment>
<dbReference type="RefSeq" id="WP_324715518.1">
    <property type="nucleotide sequence ID" value="NZ_CP141615.1"/>
</dbReference>
<keyword evidence="6 7" id="KW-0472">Membrane</keyword>
<comment type="subcellular location">
    <subcellularLocation>
        <location evidence="1 7">Cell membrane</location>
        <topology evidence="1 7">Multi-pass membrane protein</topology>
    </subcellularLocation>
</comment>
<evidence type="ECO:0000313" key="10">
    <source>
        <dbReference type="Proteomes" id="UP001332192"/>
    </source>
</evidence>
<evidence type="ECO:0000256" key="3">
    <source>
        <dbReference type="ARBA" id="ARBA00022475"/>
    </source>
</evidence>
<feature type="transmembrane region" description="Helical" evidence="7">
    <location>
        <begin position="185"/>
        <end position="206"/>
    </location>
</feature>
<dbReference type="CDD" id="cd06261">
    <property type="entry name" value="TM_PBP2"/>
    <property type="match status" value="1"/>
</dbReference>
<sequence length="393" mass="43368">MGRFLVNRLIQAIVTIFVYMTVTFLILQAMPGNITVLYTNNPRITAEVRQELERRLGLDQPWYMQYASYLKNFLSGSLGISFSQYPRPVWDIIAERAPRTVVLFFTATVVSFYIGFLLGRIIAWRRGATVDYAATTVGVTFWTAFYPLLGLIVMWLFAYQMKLFPLNQFISPSVWRTASVSSNQVFGLMLVNLALFALLLMVGYGLGIPRIGTVGGRALTQVGLWGGGLLASGAWWVQSGLARYALDIASHMVLPVFTLSLISFGGTMLLMRDSMLETIREDYVMAARARGLPDRVVRDRYAARTALLPVVTSFTLSIGGVVSGGIITETVFSWPGLGLTLLESARVYDYPLAVGAFVFTGVFVVLAHIVADLLHAFLDPRLRVAGGEITAAE</sequence>
<dbReference type="Pfam" id="PF19300">
    <property type="entry name" value="BPD_transp_1_N"/>
    <property type="match status" value="1"/>
</dbReference>
<name>A0ABZ1BUN7_9FIRM</name>
<gene>
    <name evidence="9" type="ORF">U7230_09035</name>
</gene>
<keyword evidence="10" id="KW-1185">Reference proteome</keyword>
<evidence type="ECO:0000256" key="2">
    <source>
        <dbReference type="ARBA" id="ARBA00022448"/>
    </source>
</evidence>
<evidence type="ECO:0000256" key="4">
    <source>
        <dbReference type="ARBA" id="ARBA00022692"/>
    </source>
</evidence>
<dbReference type="Proteomes" id="UP001332192">
    <property type="component" value="Chromosome"/>
</dbReference>
<feature type="transmembrane region" description="Helical" evidence="7">
    <location>
        <begin position="218"/>
        <end position="236"/>
    </location>
</feature>
<proteinExistence type="inferred from homology"/>
<feature type="transmembrane region" description="Helical" evidence="7">
    <location>
        <begin position="306"/>
        <end position="332"/>
    </location>
</feature>
<feature type="transmembrane region" description="Helical" evidence="7">
    <location>
        <begin position="352"/>
        <end position="374"/>
    </location>
</feature>
<keyword evidence="2 7" id="KW-0813">Transport</keyword>
<accession>A0ABZ1BUN7</accession>
<keyword evidence="4 7" id="KW-0812">Transmembrane</keyword>
<reference evidence="9 10" key="1">
    <citation type="journal article" date="2024" name="Front. Microbiol.">
        <title>Novel thermophilic genera Geochorda gen. nov. and Carboxydochorda gen. nov. from the deep terrestrial subsurface reveal the ecophysiological diversity in the class Limnochordia.</title>
        <authorList>
            <person name="Karnachuk O.V."/>
            <person name="Lukina A.P."/>
            <person name="Avakyan M.R."/>
            <person name="Kadnikov V.V."/>
            <person name="Begmatov S."/>
            <person name="Beletsky A.V."/>
            <person name="Vlasova K.G."/>
            <person name="Novikov A.A."/>
            <person name="Shcherbakova V.A."/>
            <person name="Mardanov A.V."/>
            <person name="Ravin N.V."/>
        </authorList>
    </citation>
    <scope>NUCLEOTIDE SEQUENCE [LARGE SCALE GENOMIC DNA]</scope>
    <source>
        <strain evidence="9 10">L945</strain>
    </source>
</reference>
<dbReference type="PROSITE" id="PS50928">
    <property type="entry name" value="ABC_TM1"/>
    <property type="match status" value="1"/>
</dbReference>
<dbReference type="InterPro" id="IPR045621">
    <property type="entry name" value="BPD_transp_1_N"/>
</dbReference>
<feature type="transmembrane region" description="Helical" evidence="7">
    <location>
        <begin position="12"/>
        <end position="30"/>
    </location>
</feature>
<feature type="domain" description="ABC transmembrane type-1" evidence="8">
    <location>
        <begin position="97"/>
        <end position="375"/>
    </location>
</feature>
<evidence type="ECO:0000259" key="8">
    <source>
        <dbReference type="PROSITE" id="PS50928"/>
    </source>
</evidence>
<keyword evidence="3" id="KW-1003">Cell membrane</keyword>
<feature type="transmembrane region" description="Helical" evidence="7">
    <location>
        <begin position="101"/>
        <end position="123"/>
    </location>
</feature>
<dbReference type="Pfam" id="PF00528">
    <property type="entry name" value="BPD_transp_1"/>
    <property type="match status" value="1"/>
</dbReference>
<protein>
    <submittedName>
        <fullName evidence="9">ABC transporter permease</fullName>
    </submittedName>
</protein>